<organism evidence="5 6">
    <name type="scientific">Chlamydomonas eustigma</name>
    <dbReference type="NCBI Taxonomy" id="1157962"/>
    <lineage>
        <taxon>Eukaryota</taxon>
        <taxon>Viridiplantae</taxon>
        <taxon>Chlorophyta</taxon>
        <taxon>core chlorophytes</taxon>
        <taxon>Chlorophyceae</taxon>
        <taxon>CS clade</taxon>
        <taxon>Chlamydomonadales</taxon>
        <taxon>Chlamydomonadaceae</taxon>
        <taxon>Chlamydomonas</taxon>
    </lineage>
</organism>
<protein>
    <recommendedName>
        <fullName evidence="4">RRM domain-containing protein</fullName>
    </recommendedName>
</protein>
<feature type="region of interest" description="Disordered" evidence="3">
    <location>
        <begin position="161"/>
        <end position="255"/>
    </location>
</feature>
<name>A0A250X553_9CHLO</name>
<feature type="domain" description="RRM" evidence="4">
    <location>
        <begin position="7"/>
        <end position="79"/>
    </location>
</feature>
<evidence type="ECO:0000313" key="5">
    <source>
        <dbReference type="EMBL" id="GAX78203.1"/>
    </source>
</evidence>
<feature type="compositionally biased region" description="Basic and acidic residues" evidence="3">
    <location>
        <begin position="246"/>
        <end position="255"/>
    </location>
</feature>
<proteinExistence type="predicted"/>
<keyword evidence="1" id="KW-0508">mRNA splicing</keyword>
<accession>A0A250X553</accession>
<dbReference type="SMART" id="SM00361">
    <property type="entry name" value="RRM_1"/>
    <property type="match status" value="1"/>
</dbReference>
<evidence type="ECO:0000256" key="1">
    <source>
        <dbReference type="ARBA" id="ARBA00023187"/>
    </source>
</evidence>
<gene>
    <name evidence="5" type="ORF">CEUSTIGMA_g5645.t1</name>
</gene>
<feature type="compositionally biased region" description="Gly residues" evidence="3">
    <location>
        <begin position="171"/>
        <end position="180"/>
    </location>
</feature>
<dbReference type="Gene3D" id="3.30.70.330">
    <property type="match status" value="2"/>
</dbReference>
<sequence>MSDRPERPIFCGNFEYDAEEREVLRLFERFGRVDRIDMKTGFAFVYMCDKRDADDAIRKLDDYEFGQKRRRLKVQWAKQSENDRKRELKPSTTLFVVNFDSQRVRERDLERYFEYYGRITRVEIKRNYAFVQFDDIKDAQKAMEGTNGKQFMGRTITSEYVQNENPFSRSTGGGGGGGGRSRSRSPVRRGGRSPSPRRRSPSPAPRRRSPSLRRGRSISPPPRRVERSLSPPPRRADRSMSPPPRRGRDSRSRSP</sequence>
<comment type="caution">
    <text evidence="5">The sequence shown here is derived from an EMBL/GenBank/DDBJ whole genome shotgun (WGS) entry which is preliminary data.</text>
</comment>
<keyword evidence="6" id="KW-1185">Reference proteome</keyword>
<keyword evidence="1" id="KW-0507">mRNA processing</keyword>
<dbReference type="OrthoDB" id="5970at2759"/>
<dbReference type="SMART" id="SM00360">
    <property type="entry name" value="RRM"/>
    <property type="match status" value="2"/>
</dbReference>
<feature type="compositionally biased region" description="Basic residues" evidence="3">
    <location>
        <begin position="181"/>
        <end position="216"/>
    </location>
</feature>
<dbReference type="SUPFAM" id="SSF54928">
    <property type="entry name" value="RNA-binding domain, RBD"/>
    <property type="match status" value="2"/>
</dbReference>
<dbReference type="InterPro" id="IPR012677">
    <property type="entry name" value="Nucleotide-bd_a/b_plait_sf"/>
</dbReference>
<dbReference type="Proteomes" id="UP000232323">
    <property type="component" value="Unassembled WGS sequence"/>
</dbReference>
<keyword evidence="2" id="KW-0694">RNA-binding</keyword>
<dbReference type="PANTHER" id="PTHR23147">
    <property type="entry name" value="SERINE/ARGININE RICH SPLICING FACTOR"/>
    <property type="match status" value="1"/>
</dbReference>
<dbReference type="InterPro" id="IPR003954">
    <property type="entry name" value="RRM_euk-type"/>
</dbReference>
<dbReference type="STRING" id="1157962.A0A250X553"/>
<evidence type="ECO:0000313" key="6">
    <source>
        <dbReference type="Proteomes" id="UP000232323"/>
    </source>
</evidence>
<dbReference type="InterPro" id="IPR050907">
    <property type="entry name" value="SRSF"/>
</dbReference>
<dbReference type="GO" id="GO:0003723">
    <property type="term" value="F:RNA binding"/>
    <property type="evidence" value="ECO:0007669"/>
    <property type="project" value="UniProtKB-UniRule"/>
</dbReference>
<dbReference type="PROSITE" id="PS50102">
    <property type="entry name" value="RRM"/>
    <property type="match status" value="2"/>
</dbReference>
<dbReference type="Pfam" id="PF00076">
    <property type="entry name" value="RRM_1"/>
    <property type="match status" value="2"/>
</dbReference>
<evidence type="ECO:0000256" key="3">
    <source>
        <dbReference type="SAM" id="MobiDB-lite"/>
    </source>
</evidence>
<dbReference type="InterPro" id="IPR035979">
    <property type="entry name" value="RBD_domain_sf"/>
</dbReference>
<dbReference type="GO" id="GO:0008380">
    <property type="term" value="P:RNA splicing"/>
    <property type="evidence" value="ECO:0007669"/>
    <property type="project" value="UniProtKB-KW"/>
</dbReference>
<dbReference type="InterPro" id="IPR000504">
    <property type="entry name" value="RRM_dom"/>
</dbReference>
<evidence type="ECO:0000256" key="2">
    <source>
        <dbReference type="PROSITE-ProRule" id="PRU00176"/>
    </source>
</evidence>
<reference evidence="5 6" key="1">
    <citation type="submission" date="2017-08" db="EMBL/GenBank/DDBJ databases">
        <title>Acidophilic green algal genome provides insights into adaptation to an acidic environment.</title>
        <authorList>
            <person name="Hirooka S."/>
            <person name="Hirose Y."/>
            <person name="Kanesaki Y."/>
            <person name="Higuchi S."/>
            <person name="Fujiwara T."/>
            <person name="Onuma R."/>
            <person name="Era A."/>
            <person name="Ohbayashi R."/>
            <person name="Uzuka A."/>
            <person name="Nozaki H."/>
            <person name="Yoshikawa H."/>
            <person name="Miyagishima S.Y."/>
        </authorList>
    </citation>
    <scope>NUCLEOTIDE SEQUENCE [LARGE SCALE GENOMIC DNA]</scope>
    <source>
        <strain evidence="5 6">NIES-2499</strain>
    </source>
</reference>
<dbReference type="AlphaFoldDB" id="A0A250X553"/>
<evidence type="ECO:0000259" key="4">
    <source>
        <dbReference type="PROSITE" id="PS50102"/>
    </source>
</evidence>
<feature type="domain" description="RRM" evidence="4">
    <location>
        <begin position="92"/>
        <end position="163"/>
    </location>
</feature>
<dbReference type="EMBL" id="BEGY01000030">
    <property type="protein sequence ID" value="GAX78203.1"/>
    <property type="molecule type" value="Genomic_DNA"/>
</dbReference>